<reference evidence="12" key="2">
    <citation type="submission" date="2017-12" db="EMBL/GenBank/DDBJ databases">
        <title>Genome sequence of the Bar-tailed Godwit (Limosa lapponica baueri).</title>
        <authorList>
            <person name="Lima N.C.B."/>
            <person name="Parody-Merino A.M."/>
            <person name="Battley P.F."/>
            <person name="Fidler A.E."/>
            <person name="Prosdocimi F."/>
        </authorList>
    </citation>
    <scope>NUCLEOTIDE SEQUENCE [LARGE SCALE GENOMIC DNA]</scope>
</reference>
<keyword evidence="4" id="KW-0547">Nucleotide-binding</keyword>
<keyword evidence="12" id="KW-1185">Reference proteome</keyword>
<evidence type="ECO:0000256" key="8">
    <source>
        <dbReference type="ARBA" id="ARBA00023203"/>
    </source>
</evidence>
<dbReference type="GO" id="GO:0005902">
    <property type="term" value="C:microvillus"/>
    <property type="evidence" value="ECO:0007669"/>
    <property type="project" value="TreeGrafter"/>
</dbReference>
<dbReference type="EMBL" id="KZ524342">
    <property type="protein sequence ID" value="PKU27799.1"/>
    <property type="molecule type" value="Genomic_DNA"/>
</dbReference>
<keyword evidence="8 9" id="KW-0009">Actin-binding</keyword>
<proteinExistence type="inferred from homology"/>
<evidence type="ECO:0000256" key="3">
    <source>
        <dbReference type="ARBA" id="ARBA00022737"/>
    </source>
</evidence>
<sequence>MVFPWKSRWRQSADGWYHQKLGVAAACEGEERVSCHACHFCSNLVIPVKQPDLIQEPYYVRCIKPNDKKSPQLFDEERCRHQVEYLGLLENVRVRRAGFAYRQTYEKFLHSGNV</sequence>
<reference evidence="12" key="1">
    <citation type="submission" date="2017-11" db="EMBL/GenBank/DDBJ databases">
        <authorList>
            <person name="Lima N.C."/>
            <person name="Parody-Merino A.M."/>
            <person name="Battley P.F."/>
            <person name="Fidler A.E."/>
            <person name="Prosdocimi F."/>
        </authorList>
    </citation>
    <scope>NUCLEOTIDE SEQUENCE [LARGE SCALE GENOMIC DNA]</scope>
</reference>
<evidence type="ECO:0000313" key="11">
    <source>
        <dbReference type="EMBL" id="PKU27799.1"/>
    </source>
</evidence>
<evidence type="ECO:0000256" key="5">
    <source>
        <dbReference type="ARBA" id="ARBA00022840"/>
    </source>
</evidence>
<dbReference type="GO" id="GO:0006897">
    <property type="term" value="P:endocytosis"/>
    <property type="evidence" value="ECO:0007669"/>
    <property type="project" value="TreeGrafter"/>
</dbReference>
<dbReference type="Pfam" id="PF00063">
    <property type="entry name" value="Myosin_head"/>
    <property type="match status" value="1"/>
</dbReference>
<keyword evidence="2" id="KW-0963">Cytoplasm</keyword>
<evidence type="ECO:0000256" key="7">
    <source>
        <dbReference type="ARBA" id="ARBA00023175"/>
    </source>
</evidence>
<dbReference type="InterPro" id="IPR036961">
    <property type="entry name" value="Kinesin_motor_dom_sf"/>
</dbReference>
<protein>
    <recommendedName>
        <fullName evidence="10">Myosin motor domain-containing protein</fullName>
    </recommendedName>
</protein>
<dbReference type="GO" id="GO:0000146">
    <property type="term" value="F:microfilament motor activity"/>
    <property type="evidence" value="ECO:0007669"/>
    <property type="project" value="TreeGrafter"/>
</dbReference>
<evidence type="ECO:0000256" key="1">
    <source>
        <dbReference type="ARBA" id="ARBA00004496"/>
    </source>
</evidence>
<keyword evidence="3" id="KW-0677">Repeat</keyword>
<feature type="domain" description="Myosin motor" evidence="10">
    <location>
        <begin position="1"/>
        <end position="114"/>
    </location>
</feature>
<dbReference type="GO" id="GO:0005886">
    <property type="term" value="C:plasma membrane"/>
    <property type="evidence" value="ECO:0007669"/>
    <property type="project" value="TreeGrafter"/>
</dbReference>
<dbReference type="InterPro" id="IPR027417">
    <property type="entry name" value="P-loop_NTPase"/>
</dbReference>
<dbReference type="PANTHER" id="PTHR13140">
    <property type="entry name" value="MYOSIN"/>
    <property type="match status" value="1"/>
</dbReference>
<comment type="caution">
    <text evidence="9">Lacks conserved residue(s) required for the propagation of feature annotation.</text>
</comment>
<comment type="subcellular location">
    <subcellularLocation>
        <location evidence="1">Cytoplasm</location>
    </subcellularLocation>
</comment>
<dbReference type="PANTHER" id="PTHR13140:SF417">
    <property type="entry name" value="UNCONVENTIONAL MYOSIN-ID"/>
    <property type="match status" value="1"/>
</dbReference>
<dbReference type="InterPro" id="IPR001609">
    <property type="entry name" value="Myosin_head_motor_dom-like"/>
</dbReference>
<dbReference type="GO" id="GO:0030048">
    <property type="term" value="P:actin filament-based movement"/>
    <property type="evidence" value="ECO:0007669"/>
    <property type="project" value="TreeGrafter"/>
</dbReference>
<keyword evidence="7" id="KW-0505">Motor protein</keyword>
<dbReference type="AlphaFoldDB" id="A0A2I0T1X8"/>
<dbReference type="GO" id="GO:0005524">
    <property type="term" value="F:ATP binding"/>
    <property type="evidence" value="ECO:0007669"/>
    <property type="project" value="UniProtKB-KW"/>
</dbReference>
<dbReference type="Proteomes" id="UP000233556">
    <property type="component" value="Unassembled WGS sequence"/>
</dbReference>
<evidence type="ECO:0000256" key="2">
    <source>
        <dbReference type="ARBA" id="ARBA00022490"/>
    </source>
</evidence>
<accession>A0A2I0T1X8</accession>
<dbReference type="GO" id="GO:0005737">
    <property type="term" value="C:cytoplasm"/>
    <property type="evidence" value="ECO:0007669"/>
    <property type="project" value="UniProtKB-SubCell"/>
</dbReference>
<dbReference type="OrthoDB" id="6108017at2759"/>
<evidence type="ECO:0000256" key="9">
    <source>
        <dbReference type="PROSITE-ProRule" id="PRU00782"/>
    </source>
</evidence>
<evidence type="ECO:0000256" key="6">
    <source>
        <dbReference type="ARBA" id="ARBA00023123"/>
    </source>
</evidence>
<dbReference type="GO" id="GO:0051015">
    <property type="term" value="F:actin filament binding"/>
    <property type="evidence" value="ECO:0007669"/>
    <property type="project" value="TreeGrafter"/>
</dbReference>
<dbReference type="Gene3D" id="3.40.850.10">
    <property type="entry name" value="Kinesin motor domain"/>
    <property type="match status" value="1"/>
</dbReference>
<organism evidence="11 12">
    <name type="scientific">Limosa lapponica baueri</name>
    <dbReference type="NCBI Taxonomy" id="1758121"/>
    <lineage>
        <taxon>Eukaryota</taxon>
        <taxon>Metazoa</taxon>
        <taxon>Chordata</taxon>
        <taxon>Craniata</taxon>
        <taxon>Vertebrata</taxon>
        <taxon>Euteleostomi</taxon>
        <taxon>Archelosauria</taxon>
        <taxon>Archosauria</taxon>
        <taxon>Dinosauria</taxon>
        <taxon>Saurischia</taxon>
        <taxon>Theropoda</taxon>
        <taxon>Coelurosauria</taxon>
        <taxon>Aves</taxon>
        <taxon>Neognathae</taxon>
        <taxon>Neoaves</taxon>
        <taxon>Charadriiformes</taxon>
        <taxon>Scolopacidae</taxon>
        <taxon>Limosa</taxon>
    </lineage>
</organism>
<gene>
    <name evidence="11" type="ORF">llap_21897</name>
</gene>
<dbReference type="SUPFAM" id="SSF52540">
    <property type="entry name" value="P-loop containing nucleoside triphosphate hydrolases"/>
    <property type="match status" value="1"/>
</dbReference>
<dbReference type="PROSITE" id="PS51456">
    <property type="entry name" value="MYOSIN_MOTOR"/>
    <property type="match status" value="1"/>
</dbReference>
<evidence type="ECO:0000256" key="4">
    <source>
        <dbReference type="ARBA" id="ARBA00022741"/>
    </source>
</evidence>
<evidence type="ECO:0000313" key="12">
    <source>
        <dbReference type="Proteomes" id="UP000233556"/>
    </source>
</evidence>
<evidence type="ECO:0000259" key="10">
    <source>
        <dbReference type="PROSITE" id="PS51456"/>
    </source>
</evidence>
<comment type="similarity">
    <text evidence="9">Belongs to the TRAFAC class myosin-kinesin ATPase superfamily. Myosin family.</text>
</comment>
<keyword evidence="6 9" id="KW-0518">Myosin</keyword>
<name>A0A2I0T1X8_LIMLA</name>
<keyword evidence="5" id="KW-0067">ATP-binding</keyword>
<dbReference type="GO" id="GO:0007015">
    <property type="term" value="P:actin filament organization"/>
    <property type="evidence" value="ECO:0007669"/>
    <property type="project" value="TreeGrafter"/>
</dbReference>
<dbReference type="GO" id="GO:0016459">
    <property type="term" value="C:myosin complex"/>
    <property type="evidence" value="ECO:0007669"/>
    <property type="project" value="UniProtKB-KW"/>
</dbReference>